<keyword evidence="2" id="KW-1185">Reference proteome</keyword>
<evidence type="ECO:0000313" key="1">
    <source>
        <dbReference type="EMBL" id="GAA1426173.1"/>
    </source>
</evidence>
<proteinExistence type="predicted"/>
<protein>
    <recommendedName>
        <fullName evidence="3">ATP-binding cassette domain-containing protein</fullName>
    </recommendedName>
</protein>
<organism evidence="1 2">
    <name type="scientific">Streptomyces thermospinosisporus</name>
    <dbReference type="NCBI Taxonomy" id="161482"/>
    <lineage>
        <taxon>Bacteria</taxon>
        <taxon>Bacillati</taxon>
        <taxon>Actinomycetota</taxon>
        <taxon>Actinomycetes</taxon>
        <taxon>Kitasatosporales</taxon>
        <taxon>Streptomycetaceae</taxon>
        <taxon>Streptomyces</taxon>
    </lineage>
</organism>
<evidence type="ECO:0000313" key="2">
    <source>
        <dbReference type="Proteomes" id="UP001500973"/>
    </source>
</evidence>
<dbReference type="InterPro" id="IPR027417">
    <property type="entry name" value="P-loop_NTPase"/>
</dbReference>
<comment type="caution">
    <text evidence="1">The sequence shown here is derived from an EMBL/GenBank/DDBJ whole genome shotgun (WGS) entry which is preliminary data.</text>
</comment>
<name>A0ABN1Z3E4_9ACTN</name>
<dbReference type="Proteomes" id="UP001500973">
    <property type="component" value="Unassembled WGS sequence"/>
</dbReference>
<reference evidence="1 2" key="1">
    <citation type="journal article" date="2019" name="Int. J. Syst. Evol. Microbiol.">
        <title>The Global Catalogue of Microorganisms (GCM) 10K type strain sequencing project: providing services to taxonomists for standard genome sequencing and annotation.</title>
        <authorList>
            <consortium name="The Broad Institute Genomics Platform"/>
            <consortium name="The Broad Institute Genome Sequencing Center for Infectious Disease"/>
            <person name="Wu L."/>
            <person name="Ma J."/>
        </authorList>
    </citation>
    <scope>NUCLEOTIDE SEQUENCE [LARGE SCALE GENOMIC DNA]</scope>
    <source>
        <strain evidence="1 2">JCM 11756</strain>
    </source>
</reference>
<dbReference type="EMBL" id="BAAAIZ010000047">
    <property type="protein sequence ID" value="GAA1426173.1"/>
    <property type="molecule type" value="Genomic_DNA"/>
</dbReference>
<gene>
    <name evidence="1" type="ORF">GCM10009601_34570</name>
</gene>
<evidence type="ECO:0008006" key="3">
    <source>
        <dbReference type="Google" id="ProtNLM"/>
    </source>
</evidence>
<accession>A0ABN1Z3E4</accession>
<dbReference type="SUPFAM" id="SSF52540">
    <property type="entry name" value="P-loop containing nucleoside triphosphate hydrolases"/>
    <property type="match status" value="1"/>
</dbReference>
<sequence length="55" mass="5728">MWAGCVSGARPPADVLERVGLTGKSGVRVKQLSGGERRRLDLAVVAEVPLTAVVV</sequence>
<dbReference type="Gene3D" id="3.40.50.300">
    <property type="entry name" value="P-loop containing nucleotide triphosphate hydrolases"/>
    <property type="match status" value="1"/>
</dbReference>